<reference evidence="1" key="1">
    <citation type="thesis" date="2020" institute="ProQuest LLC" country="789 East Eisenhower Parkway, Ann Arbor, MI, USA">
        <title>Comparative Genomics and Chromosome Evolution.</title>
        <authorList>
            <person name="Mudd A.B."/>
        </authorList>
    </citation>
    <scope>NUCLEOTIDE SEQUENCE</scope>
    <source>
        <strain evidence="1">237g6f4</strain>
        <tissue evidence="1">Blood</tissue>
    </source>
</reference>
<dbReference type="InterPro" id="IPR011990">
    <property type="entry name" value="TPR-like_helical_dom_sf"/>
</dbReference>
<keyword evidence="2" id="KW-1185">Reference proteome</keyword>
<dbReference type="AlphaFoldDB" id="A0AAV7DNI9"/>
<name>A0AAV7DNI9_ENGPU</name>
<dbReference type="Proteomes" id="UP000824782">
    <property type="component" value="Unassembled WGS sequence"/>
</dbReference>
<gene>
    <name evidence="1" type="ORF">GDO81_002879</name>
</gene>
<dbReference type="EMBL" id="WNYA01000001">
    <property type="protein sequence ID" value="KAG8599110.1"/>
    <property type="molecule type" value="Genomic_DNA"/>
</dbReference>
<feature type="non-terminal residue" evidence="1">
    <location>
        <position position="486"/>
    </location>
</feature>
<dbReference type="PANTHER" id="PTHR14485:SF4">
    <property type="entry name" value="TETRATRICOPEPTIDE REPEAT PROTEIN 23-LIKE"/>
    <property type="match status" value="1"/>
</dbReference>
<evidence type="ECO:0008006" key="3">
    <source>
        <dbReference type="Google" id="ProtNLM"/>
    </source>
</evidence>
<evidence type="ECO:0000313" key="1">
    <source>
        <dbReference type="EMBL" id="KAG8599110.1"/>
    </source>
</evidence>
<evidence type="ECO:0000313" key="2">
    <source>
        <dbReference type="Proteomes" id="UP000824782"/>
    </source>
</evidence>
<organism evidence="1 2">
    <name type="scientific">Engystomops pustulosus</name>
    <name type="common">Tungara frog</name>
    <name type="synonym">Physalaemus pustulosus</name>
    <dbReference type="NCBI Taxonomy" id="76066"/>
    <lineage>
        <taxon>Eukaryota</taxon>
        <taxon>Metazoa</taxon>
        <taxon>Chordata</taxon>
        <taxon>Craniata</taxon>
        <taxon>Vertebrata</taxon>
        <taxon>Euteleostomi</taxon>
        <taxon>Amphibia</taxon>
        <taxon>Batrachia</taxon>
        <taxon>Anura</taxon>
        <taxon>Neobatrachia</taxon>
        <taxon>Hyloidea</taxon>
        <taxon>Leptodactylidae</taxon>
        <taxon>Leiuperinae</taxon>
        <taxon>Engystomops</taxon>
    </lineage>
</organism>
<proteinExistence type="predicted"/>
<dbReference type="PANTHER" id="PTHR14485">
    <property type="entry name" value="TETRATRICOPEPTIDE REPEAT PROTEIN 23"/>
    <property type="match status" value="1"/>
</dbReference>
<dbReference type="Gene3D" id="1.25.40.10">
    <property type="entry name" value="Tetratricopeptide repeat domain"/>
    <property type="match status" value="1"/>
</dbReference>
<dbReference type="SUPFAM" id="SSF48452">
    <property type="entry name" value="TPR-like"/>
    <property type="match status" value="1"/>
</dbReference>
<dbReference type="InterPro" id="IPR042621">
    <property type="entry name" value="TTC23/TTC23L"/>
</dbReference>
<accession>A0AAV7DNI9</accession>
<sequence>MKELVYGGGTSDVSLMRLIRLASSKCKQTKHWEAAETLQRRSAVRYTAHYIISGSLTLYWRSFILQDEYWGSVFAIILIRLWEMMSAVPIRIPTDSTYEDLGSLCTTPKTIPSIHEDEERGSLLDYTERSCDRQEAPPQGLKNRALPVDKLSRAQRMADQYVTHNEPLKAHRELIRCVALTRVIHGDGHWGLAKAFADLGYSYLTVRGLPLQARQHAESAKNILLRGVDMSKSVQEKREVLGTLVTIYYTLGVSHLLQNNGRESYLSLQKVEKIVEELEELQEKTSVLGKISDKDIALALGRACVLQDKLSLAMNFFEQAVRIVISCDGDSSAELINIYRDMARTEQMKKRHDQAIHYLLQAHSICQAVYKNLSEEAAHTGLLLAKAYAAAGQSDYNENADKYFTESLSVYQVVLGPDDPQTLNTCVEFSKWLIQIGKTQEAQKMLQDAVGSETEYSEIVAEMLSIMGSIHLADGKIQKGYRLLKK</sequence>
<comment type="caution">
    <text evidence="1">The sequence shown here is derived from an EMBL/GenBank/DDBJ whole genome shotgun (WGS) entry which is preliminary data.</text>
</comment>
<protein>
    <recommendedName>
        <fullName evidence="3">Tetratricopeptide repeat domain 23-like protein</fullName>
    </recommendedName>
</protein>